<dbReference type="GO" id="GO:0009279">
    <property type="term" value="C:cell outer membrane"/>
    <property type="evidence" value="ECO:0007669"/>
    <property type="project" value="UniProtKB-SubCell"/>
</dbReference>
<dbReference type="EMBL" id="FQZN01000032">
    <property type="protein sequence ID" value="SHJ50460.1"/>
    <property type="molecule type" value="Genomic_DNA"/>
</dbReference>
<keyword evidence="5 10" id="KW-0812">Transmembrane</keyword>
<dbReference type="InterPro" id="IPR036942">
    <property type="entry name" value="Beta-barrel_TonB_sf"/>
</dbReference>
<reference evidence="14" key="1">
    <citation type="submission" date="2016-11" db="EMBL/GenBank/DDBJ databases">
        <authorList>
            <person name="Varghese N."/>
            <person name="Submissions S."/>
        </authorList>
    </citation>
    <scope>NUCLEOTIDE SEQUENCE [LARGE SCALE GENOMIC DNA]</scope>
    <source>
        <strain evidence="14">DSM 26884</strain>
    </source>
</reference>
<keyword evidence="4" id="KW-0406">Ion transport</keyword>
<keyword evidence="7 11" id="KW-0798">TonB box</keyword>
<evidence type="ECO:0000256" key="8">
    <source>
        <dbReference type="ARBA" id="ARBA00023136"/>
    </source>
</evidence>
<dbReference type="InterPro" id="IPR037066">
    <property type="entry name" value="Plug_dom_sf"/>
</dbReference>
<dbReference type="Pfam" id="PF13715">
    <property type="entry name" value="CarbopepD_reg_2"/>
    <property type="match status" value="1"/>
</dbReference>
<dbReference type="PROSITE" id="PS52016">
    <property type="entry name" value="TONB_DEPENDENT_REC_3"/>
    <property type="match status" value="1"/>
</dbReference>
<keyword evidence="6" id="KW-0408">Iron</keyword>
<evidence type="ECO:0000256" key="2">
    <source>
        <dbReference type="ARBA" id="ARBA00022448"/>
    </source>
</evidence>
<evidence type="ECO:0000256" key="1">
    <source>
        <dbReference type="ARBA" id="ARBA00004571"/>
    </source>
</evidence>
<dbReference type="Gene3D" id="2.170.130.10">
    <property type="entry name" value="TonB-dependent receptor, plug domain"/>
    <property type="match status" value="1"/>
</dbReference>
<evidence type="ECO:0000256" key="4">
    <source>
        <dbReference type="ARBA" id="ARBA00022496"/>
    </source>
</evidence>
<dbReference type="SMART" id="SM00965">
    <property type="entry name" value="STN"/>
    <property type="match status" value="1"/>
</dbReference>
<evidence type="ECO:0000256" key="3">
    <source>
        <dbReference type="ARBA" id="ARBA00022452"/>
    </source>
</evidence>
<evidence type="ECO:0000256" key="5">
    <source>
        <dbReference type="ARBA" id="ARBA00022692"/>
    </source>
</evidence>
<evidence type="ECO:0000259" key="12">
    <source>
        <dbReference type="SMART" id="SM00965"/>
    </source>
</evidence>
<keyword evidence="8 10" id="KW-0472">Membrane</keyword>
<evidence type="ECO:0000256" key="6">
    <source>
        <dbReference type="ARBA" id="ARBA00023004"/>
    </source>
</evidence>
<name>A0A1M6JV07_9BACE</name>
<evidence type="ECO:0000256" key="7">
    <source>
        <dbReference type="ARBA" id="ARBA00023077"/>
    </source>
</evidence>
<sequence>MKNILYQESIVEIKHLFHIMKITALALFIFAGTAFATKSYSQVMKVTVVADKISTGKIINEIEKQTDYLFVYNVNEVNLKRTVQVNAENKSVAEVLNTVFAGTDIYYAMEGKNIMLMSKAKDIAQQSNKITGIIKDQEGEPIIGANITVKGQSIGTITDIDGRFVLEASANAIIQISYIGYVSQEVNIENQKNLNIILKEDTEMLDEVVVIGYGTMKKKDLTGAVSQVRPAELSNEAPKTVQDVLRGTAGLRIGFDGSAKGGGSMQVRGQRSVYSDGGHNDPLIILDGMIFYGELSEINPNDISQIDVLKDASSAAVYGAKAANGVVIVTTKKGRSEKPVINFSANVGFVTIGDNRKVYDANGYLKYREDFYITDTYGVNPQTGKYETYQTGNTPSEYYNRPTEANLNKHGITLDAWKAQTKQDESMSIEEIWGRRLGLQASDITLNNFLLGRTFDWYDHSFHTGLNQDYNVSVSGNSKKVNYYISLGYLSNEGVARGNEYSAVRSNIKLDTQITPWLSVGANINFQNRTDGDIATNWESQILDNSPFTTPYGDNGELVPHPMGENAYWKGYNFDYDRQYMDLDRGYMVLNSILNSKVTLPFGITYQFNVAPRYQYYHNRYYQSSQHPDWQAETHNRVTRNQGKRFDWSLNNTITWDYTWAKKHHTILTLVQEAEERQSWADEIIARNILPSEALGLHGTANGDKNLSSFSSTDTRETACGYLARLFYSYNDTYMATFSFRRDGYSAFGTTNPYANFFSGALAWTFTNEKFWAWEPLSSGKLRLSFGQNGNRSLADSYLALANLSLGKYTQGYINAASGALMDLKYLFVSRLANPNLQWEKTTSWNIGLDLGFLNNRINASLEYYVMPTTDMIMNQSLPSFTGFNSITTNLGRIENRGFELSINSRNIEKENFKWETGFTLSVNKNTIKKLYGESETIIDAAGNTTAKERDDVTNGWFIGHPVSAIWDYKVTGIWQKDEVEEAAKYGQRPGDPKVQNIYTADDKVNADGSVTPVYNNKDKQFMGETTPPVHWSLRNNFTIYKNWSFSFNMYSYMGHKSLDTNYLNNDNNYSQITNCRNVYTKKYWTVDNPTNTYARLSAQGPTGISAPARVIDRSFIRLENISVAYNIPQEFLEKYKILNAKVFATVRNVATWSKEWEYGDPETGGLAPRTYSLGINLTF</sequence>
<protein>
    <submittedName>
        <fullName evidence="13">TonB-linked outer membrane protein, SusC/RagA family</fullName>
    </submittedName>
</protein>
<evidence type="ECO:0000256" key="11">
    <source>
        <dbReference type="RuleBase" id="RU003357"/>
    </source>
</evidence>
<keyword evidence="3 10" id="KW-1134">Transmembrane beta strand</keyword>
<dbReference type="InterPro" id="IPR008969">
    <property type="entry name" value="CarboxyPept-like_regulatory"/>
</dbReference>
<dbReference type="InterPro" id="IPR039426">
    <property type="entry name" value="TonB-dep_rcpt-like"/>
</dbReference>
<dbReference type="Proteomes" id="UP000184192">
    <property type="component" value="Unassembled WGS sequence"/>
</dbReference>
<keyword evidence="2 10" id="KW-0813">Transport</keyword>
<dbReference type="NCBIfam" id="TIGR04056">
    <property type="entry name" value="OMP_RagA_SusC"/>
    <property type="match status" value="1"/>
</dbReference>
<evidence type="ECO:0000313" key="14">
    <source>
        <dbReference type="Proteomes" id="UP000184192"/>
    </source>
</evidence>
<dbReference type="Gene3D" id="2.40.170.20">
    <property type="entry name" value="TonB-dependent receptor, beta-barrel domain"/>
    <property type="match status" value="1"/>
</dbReference>
<dbReference type="Pfam" id="PF00593">
    <property type="entry name" value="TonB_dep_Rec_b-barrel"/>
    <property type="match status" value="1"/>
</dbReference>
<dbReference type="InterPro" id="IPR023996">
    <property type="entry name" value="TonB-dep_OMP_SusC/RagA"/>
</dbReference>
<feature type="domain" description="Secretin/TonB short N-terminal" evidence="12">
    <location>
        <begin position="68"/>
        <end position="119"/>
    </location>
</feature>
<dbReference type="FunFam" id="2.60.40.1120:FF:000003">
    <property type="entry name" value="Outer membrane protein Omp121"/>
    <property type="match status" value="1"/>
</dbReference>
<comment type="similarity">
    <text evidence="10 11">Belongs to the TonB-dependent receptor family.</text>
</comment>
<dbReference type="SUPFAM" id="SSF56935">
    <property type="entry name" value="Porins"/>
    <property type="match status" value="1"/>
</dbReference>
<dbReference type="NCBIfam" id="TIGR04057">
    <property type="entry name" value="SusC_RagA_signa"/>
    <property type="match status" value="1"/>
</dbReference>
<comment type="subcellular location">
    <subcellularLocation>
        <location evidence="1 10">Cell outer membrane</location>
        <topology evidence="1 10">Multi-pass membrane protein</topology>
    </subcellularLocation>
</comment>
<gene>
    <name evidence="13" type="ORF">SAMN05444350_13224</name>
</gene>
<organism evidence="13 14">
    <name type="scientific">Bacteroides stercorirosoris</name>
    <dbReference type="NCBI Taxonomy" id="871324"/>
    <lineage>
        <taxon>Bacteria</taxon>
        <taxon>Pseudomonadati</taxon>
        <taxon>Bacteroidota</taxon>
        <taxon>Bacteroidia</taxon>
        <taxon>Bacteroidales</taxon>
        <taxon>Bacteroidaceae</taxon>
        <taxon>Bacteroides</taxon>
    </lineage>
</organism>
<dbReference type="AlphaFoldDB" id="A0A1M6JV07"/>
<dbReference type="InterPro" id="IPR000531">
    <property type="entry name" value="Beta-barrel_TonB"/>
</dbReference>
<evidence type="ECO:0000256" key="10">
    <source>
        <dbReference type="PROSITE-ProRule" id="PRU01360"/>
    </source>
</evidence>
<dbReference type="SUPFAM" id="SSF49464">
    <property type="entry name" value="Carboxypeptidase regulatory domain-like"/>
    <property type="match status" value="1"/>
</dbReference>
<dbReference type="GO" id="GO:0006826">
    <property type="term" value="P:iron ion transport"/>
    <property type="evidence" value="ECO:0007669"/>
    <property type="project" value="UniProtKB-KW"/>
</dbReference>
<proteinExistence type="inferred from homology"/>
<dbReference type="InterPro" id="IPR012910">
    <property type="entry name" value="Plug_dom"/>
</dbReference>
<keyword evidence="9 10" id="KW-0998">Cell outer membrane</keyword>
<evidence type="ECO:0000256" key="9">
    <source>
        <dbReference type="ARBA" id="ARBA00023237"/>
    </source>
</evidence>
<keyword evidence="4" id="KW-0410">Iron transport</keyword>
<keyword evidence="14" id="KW-1185">Reference proteome</keyword>
<dbReference type="Gene3D" id="2.60.40.1120">
    <property type="entry name" value="Carboxypeptidase-like, regulatory domain"/>
    <property type="match status" value="1"/>
</dbReference>
<dbReference type="Pfam" id="PF07660">
    <property type="entry name" value="STN"/>
    <property type="match status" value="1"/>
</dbReference>
<dbReference type="InterPro" id="IPR023997">
    <property type="entry name" value="TonB-dep_OMP_SusC/RagA_CS"/>
</dbReference>
<dbReference type="Pfam" id="PF07715">
    <property type="entry name" value="Plug"/>
    <property type="match status" value="1"/>
</dbReference>
<dbReference type="InterPro" id="IPR011662">
    <property type="entry name" value="Secretin/TonB_short_N"/>
</dbReference>
<dbReference type="eggNOG" id="COG4206">
    <property type="taxonomic scope" value="Bacteria"/>
</dbReference>
<accession>A0A1M6JV07</accession>
<evidence type="ECO:0000313" key="13">
    <source>
        <dbReference type="EMBL" id="SHJ50460.1"/>
    </source>
</evidence>